<dbReference type="AlphaFoldDB" id="A0AA38FJ06"/>
<organism evidence="2 3">
    <name type="scientific">Taxus chinensis</name>
    <name type="common">Chinese yew</name>
    <name type="synonym">Taxus wallichiana var. chinensis</name>
    <dbReference type="NCBI Taxonomy" id="29808"/>
    <lineage>
        <taxon>Eukaryota</taxon>
        <taxon>Viridiplantae</taxon>
        <taxon>Streptophyta</taxon>
        <taxon>Embryophyta</taxon>
        <taxon>Tracheophyta</taxon>
        <taxon>Spermatophyta</taxon>
        <taxon>Pinopsida</taxon>
        <taxon>Pinidae</taxon>
        <taxon>Conifers II</taxon>
        <taxon>Cupressales</taxon>
        <taxon>Taxaceae</taxon>
        <taxon>Taxus</taxon>
    </lineage>
</organism>
<comment type="caution">
    <text evidence="2">The sequence shown here is derived from an EMBL/GenBank/DDBJ whole genome shotgun (WGS) entry which is preliminary data.</text>
</comment>
<feature type="compositionally biased region" description="Polar residues" evidence="1">
    <location>
        <begin position="59"/>
        <end position="68"/>
    </location>
</feature>
<keyword evidence="3" id="KW-1185">Reference proteome</keyword>
<accession>A0AA38FJ06</accession>
<proteinExistence type="predicted"/>
<protein>
    <submittedName>
        <fullName evidence="2">Uncharacterized protein</fullName>
    </submittedName>
</protein>
<name>A0AA38FJ06_TAXCH</name>
<dbReference type="EMBL" id="JAHRHJ020000008">
    <property type="protein sequence ID" value="KAH9303942.1"/>
    <property type="molecule type" value="Genomic_DNA"/>
</dbReference>
<evidence type="ECO:0000256" key="1">
    <source>
        <dbReference type="SAM" id="MobiDB-lite"/>
    </source>
</evidence>
<feature type="region of interest" description="Disordered" evidence="1">
    <location>
        <begin position="42"/>
        <end position="69"/>
    </location>
</feature>
<dbReference type="Proteomes" id="UP000824469">
    <property type="component" value="Unassembled WGS sequence"/>
</dbReference>
<evidence type="ECO:0000313" key="2">
    <source>
        <dbReference type="EMBL" id="KAH9303942.1"/>
    </source>
</evidence>
<reference evidence="2 3" key="1">
    <citation type="journal article" date="2021" name="Nat. Plants">
        <title>The Taxus genome provides insights into paclitaxel biosynthesis.</title>
        <authorList>
            <person name="Xiong X."/>
            <person name="Gou J."/>
            <person name="Liao Q."/>
            <person name="Li Y."/>
            <person name="Zhou Q."/>
            <person name="Bi G."/>
            <person name="Li C."/>
            <person name="Du R."/>
            <person name="Wang X."/>
            <person name="Sun T."/>
            <person name="Guo L."/>
            <person name="Liang H."/>
            <person name="Lu P."/>
            <person name="Wu Y."/>
            <person name="Zhang Z."/>
            <person name="Ro D.K."/>
            <person name="Shang Y."/>
            <person name="Huang S."/>
            <person name="Yan J."/>
        </authorList>
    </citation>
    <scope>NUCLEOTIDE SEQUENCE [LARGE SCALE GENOMIC DNA]</scope>
    <source>
        <strain evidence="2">Ta-2019</strain>
    </source>
</reference>
<evidence type="ECO:0000313" key="3">
    <source>
        <dbReference type="Proteomes" id="UP000824469"/>
    </source>
</evidence>
<gene>
    <name evidence="2" type="ORF">KI387_008346</name>
</gene>
<sequence length="240" mass="27913">TGSRRLQRHSRLKEQKKGFKVKRPPVYRKLWRPKKLVETQQEINLESTKEEESKRDMSVDSTMNTLTPNPVKLSMEVDEENEKVIISLTSKEEEMKKNTAHQELLNRNNSLEKLKMRQGKIKEALESITQDLNQDKEFTDMEELASKMDKQNNIVTGKEEGEITPTSKENILDYDNDGFIIVRSKKRGLKSLEEILESLYSDKKKQIGSWEASTSRIPRATTRRTANIGVTYRKGRLSKR</sequence>
<feature type="compositionally biased region" description="Basic and acidic residues" evidence="1">
    <location>
        <begin position="47"/>
        <end position="58"/>
    </location>
</feature>
<feature type="non-terminal residue" evidence="2">
    <location>
        <position position="1"/>
    </location>
</feature>